<reference evidence="2 3" key="1">
    <citation type="journal article" date="2012" name="J. Bacteriol.">
        <title>Draft Genome Sequence of Oceaniovalibus guishaninsula JLT2003T.</title>
        <authorList>
            <person name="Tang K."/>
            <person name="Liu K."/>
            <person name="Jiao N."/>
        </authorList>
    </citation>
    <scope>NUCLEOTIDE SEQUENCE [LARGE SCALE GENOMIC DNA]</scope>
    <source>
        <strain evidence="2 3">JLT2003</strain>
    </source>
</reference>
<accession>K2HKW9</accession>
<evidence type="ECO:0000313" key="2">
    <source>
        <dbReference type="EMBL" id="EKE43554.1"/>
    </source>
</evidence>
<sequence>MAWPVNRRDIEGYESRSALRLWCEGLPVEALTLGRRVFGRPPIRFCIFAQGRTGSTLLTSSLNSHPAIRCRDEILRRPRLASMTFLDNASRGVGQAFGFHLKPIHVTRLQGQPDPHLFLNDLTRQGWRLIHLQRRDLVAQVFSVIYAAHAGRYHFTNDRRDEDRPLAIKPKRFVRKLRAWNDMRELEQRAIRGLDAIDLSYEGDLVDPVRRDKALARIVASLGLPPAPMSSSLRKSVRRPVWEMIANADEVRDAMVAAGFDPETGRRLNPEPDLAPQMFRR</sequence>
<gene>
    <name evidence="2" type="ORF">OCGS_2286</name>
</gene>
<dbReference type="AlphaFoldDB" id="K2HKW9"/>
<dbReference type="SUPFAM" id="SSF52540">
    <property type="entry name" value="P-loop containing nucleoside triphosphate hydrolases"/>
    <property type="match status" value="1"/>
</dbReference>
<dbReference type="eggNOG" id="COG4424">
    <property type="taxonomic scope" value="Bacteria"/>
</dbReference>
<dbReference type="InterPro" id="IPR027417">
    <property type="entry name" value="P-loop_NTPase"/>
</dbReference>
<comment type="caution">
    <text evidence="2">The sequence shown here is derived from an EMBL/GenBank/DDBJ whole genome shotgun (WGS) entry which is preliminary data.</text>
</comment>
<proteinExistence type="predicted"/>
<keyword evidence="3" id="KW-1185">Reference proteome</keyword>
<evidence type="ECO:0000313" key="3">
    <source>
        <dbReference type="Proteomes" id="UP000006765"/>
    </source>
</evidence>
<name>K2HKW9_9RHOB</name>
<evidence type="ECO:0000256" key="1">
    <source>
        <dbReference type="SAM" id="MobiDB-lite"/>
    </source>
</evidence>
<dbReference type="EMBL" id="AMGO01000052">
    <property type="protein sequence ID" value="EKE43554.1"/>
    <property type="molecule type" value="Genomic_DNA"/>
</dbReference>
<organism evidence="2 3">
    <name type="scientific">Oceaniovalibus guishaninsula JLT2003</name>
    <dbReference type="NCBI Taxonomy" id="1231392"/>
    <lineage>
        <taxon>Bacteria</taxon>
        <taxon>Pseudomonadati</taxon>
        <taxon>Pseudomonadota</taxon>
        <taxon>Alphaproteobacteria</taxon>
        <taxon>Rhodobacterales</taxon>
        <taxon>Roseobacteraceae</taxon>
        <taxon>Oceaniovalibus</taxon>
    </lineage>
</organism>
<dbReference type="Gene3D" id="3.40.50.300">
    <property type="entry name" value="P-loop containing nucleotide triphosphate hydrolases"/>
    <property type="match status" value="1"/>
</dbReference>
<feature type="region of interest" description="Disordered" evidence="1">
    <location>
        <begin position="262"/>
        <end position="281"/>
    </location>
</feature>
<protein>
    <submittedName>
        <fullName evidence="2">Nodulation protein H</fullName>
    </submittedName>
</protein>
<dbReference type="Proteomes" id="UP000006765">
    <property type="component" value="Unassembled WGS sequence"/>
</dbReference>